<accession>A0A485LQ71</accession>
<dbReference type="OrthoDB" id="72700at2759"/>
<dbReference type="EMBL" id="CAADRA010007092">
    <property type="protein sequence ID" value="VFT99184.1"/>
    <property type="molecule type" value="Genomic_DNA"/>
</dbReference>
<organism evidence="3 4">
    <name type="scientific">Aphanomyces stellatus</name>
    <dbReference type="NCBI Taxonomy" id="120398"/>
    <lineage>
        <taxon>Eukaryota</taxon>
        <taxon>Sar</taxon>
        <taxon>Stramenopiles</taxon>
        <taxon>Oomycota</taxon>
        <taxon>Saprolegniomycetes</taxon>
        <taxon>Saprolegniales</taxon>
        <taxon>Verrucalvaceae</taxon>
        <taxon>Aphanomyces</taxon>
    </lineage>
</organism>
<dbReference type="EMBL" id="VJMH01007066">
    <property type="protein sequence ID" value="KAF0685625.1"/>
    <property type="molecule type" value="Genomic_DNA"/>
</dbReference>
<evidence type="ECO:0000313" key="4">
    <source>
        <dbReference type="Proteomes" id="UP000332933"/>
    </source>
</evidence>
<dbReference type="Proteomes" id="UP000332933">
    <property type="component" value="Unassembled WGS sequence"/>
</dbReference>
<sequence>MVILEVPATATAPMELTSPTAKSRATSAAQLCDRLKTTYLAQQQTDAKTKSTWSKMRGEQTRDGGRDAFLQDLATVRDELIYLQLERDAHVQMIDALKVHLATSTALVRDLQADVDATREQQHGRHGISLEVADKDLPSTAVMGLPLESRKTTTDVDITVSLDLPESIEFFDMHTSPPTTPSSHRRDMSDHHTRTLATTLVLLEQWQGIAAAHEARLRACQDELECQLQVAASLRHVIETQESQHAMAVAAYTDAIRVLREQHRAASPISNNSDDARELDAVQDALERHALAGLVATADLLDRKRAVSWRANVFCTHVVARLRRLLVETTRWKERAAALEYENDRLRRHVPQEGPPPSVPATHDQDRYTMAPM</sequence>
<reference evidence="2" key="2">
    <citation type="submission" date="2019-06" db="EMBL/GenBank/DDBJ databases">
        <title>Genomics analysis of Aphanomyces spp. identifies a new class of oomycete effector associated with host adaptation.</title>
        <authorList>
            <person name="Gaulin E."/>
        </authorList>
    </citation>
    <scope>NUCLEOTIDE SEQUENCE</scope>
    <source>
        <strain evidence="2">CBS 578.67</strain>
    </source>
</reference>
<dbReference type="AlphaFoldDB" id="A0A485LQ71"/>
<keyword evidence="4" id="KW-1185">Reference proteome</keyword>
<evidence type="ECO:0000313" key="2">
    <source>
        <dbReference type="EMBL" id="KAF0685625.1"/>
    </source>
</evidence>
<reference evidence="3 4" key="1">
    <citation type="submission" date="2019-03" db="EMBL/GenBank/DDBJ databases">
        <authorList>
            <person name="Gaulin E."/>
            <person name="Dumas B."/>
        </authorList>
    </citation>
    <scope>NUCLEOTIDE SEQUENCE [LARGE SCALE GENOMIC DNA]</scope>
    <source>
        <strain evidence="3">CBS 568.67</strain>
    </source>
</reference>
<evidence type="ECO:0000256" key="1">
    <source>
        <dbReference type="SAM" id="MobiDB-lite"/>
    </source>
</evidence>
<proteinExistence type="predicted"/>
<evidence type="ECO:0000313" key="3">
    <source>
        <dbReference type="EMBL" id="VFT99184.1"/>
    </source>
</evidence>
<name>A0A485LQ71_9STRA</name>
<gene>
    <name evidence="3" type="primary">Aste57867_22524</name>
    <name evidence="2" type="ORF">As57867_022454</name>
    <name evidence="3" type="ORF">ASTE57867_22524</name>
</gene>
<protein>
    <submittedName>
        <fullName evidence="3">Aste57867_22524 protein</fullName>
    </submittedName>
</protein>
<feature type="region of interest" description="Disordered" evidence="1">
    <location>
        <begin position="346"/>
        <end position="373"/>
    </location>
</feature>